<dbReference type="PANTHER" id="PTHR37834:SF2">
    <property type="entry name" value="ESTERASE, SGNH HYDROLASE-TYPE"/>
    <property type="match status" value="1"/>
</dbReference>
<name>A0AA97H3S2_9FIRM</name>
<dbReference type="EMBL" id="CP135996">
    <property type="protein sequence ID" value="WOC33512.1"/>
    <property type="molecule type" value="Genomic_DNA"/>
</dbReference>
<dbReference type="GO" id="GO:0016788">
    <property type="term" value="F:hydrolase activity, acting on ester bonds"/>
    <property type="evidence" value="ECO:0007669"/>
    <property type="project" value="InterPro"/>
</dbReference>
<dbReference type="PANTHER" id="PTHR37834">
    <property type="entry name" value="GDSL-LIKE LIPASE/ACYLHYDROLASE DOMAIN PROTEIN (AFU_ORTHOLOGUE AFUA_2G00620)"/>
    <property type="match status" value="1"/>
</dbReference>
<reference evidence="1 2" key="2">
    <citation type="submission" date="2024-06" db="EMBL/GenBank/DDBJ databases">
        <title>Caproicibacterium argilliputei sp. nov, a novel caproic acid producing anaerobic bacterium isolated from pit mud.</title>
        <authorList>
            <person name="Xia S."/>
        </authorList>
    </citation>
    <scope>NUCLEOTIDE SEQUENCE [LARGE SCALE GENOMIC DNA]</scope>
    <source>
        <strain evidence="1 2">ZCY20-5</strain>
    </source>
</reference>
<dbReference type="InterPro" id="IPR036514">
    <property type="entry name" value="SGNH_hydro_sf"/>
</dbReference>
<dbReference type="SUPFAM" id="SSF52266">
    <property type="entry name" value="SGNH hydrolase"/>
    <property type="match status" value="1"/>
</dbReference>
<dbReference type="Gene3D" id="3.40.50.1110">
    <property type="entry name" value="SGNH hydrolase"/>
    <property type="match status" value="1"/>
</dbReference>
<dbReference type="InterPro" id="IPR001087">
    <property type="entry name" value="GDSL"/>
</dbReference>
<accession>A0AA97H3S2</accession>
<dbReference type="Proteomes" id="UP001300604">
    <property type="component" value="Chromosome"/>
</dbReference>
<dbReference type="InterPro" id="IPR052762">
    <property type="entry name" value="PCW_deacetylase/CE"/>
</dbReference>
<dbReference type="AlphaFoldDB" id="A0AA97H3S2"/>
<protein>
    <submittedName>
        <fullName evidence="1">GDSL-type esterase/lipase family protein</fullName>
    </submittedName>
</protein>
<gene>
    <name evidence="1" type="ORF">PXC00_06505</name>
</gene>
<keyword evidence="2" id="KW-1185">Reference proteome</keyword>
<dbReference type="Gene3D" id="2.60.120.260">
    <property type="entry name" value="Galactose-binding domain-like"/>
    <property type="match status" value="1"/>
</dbReference>
<dbReference type="RefSeq" id="WP_275846074.1">
    <property type="nucleotide sequence ID" value="NZ_CP135996.1"/>
</dbReference>
<sequence length="368" mass="40715">MKDFRLDAIESLHIFGRTNGCAYPLTLFWSGSGIEMNLKAGEVWLEVETDYGPLEPWIAVLVDDALVSRQMLPKGRYWLPILRSMDAEIPHNVKILREVQAMHDDPASYLQIHAVRTDGSFLPLPPKQGKIEFIGDSLTSGEGTVGAQKEMQWNSMVFSSVFDYAFQTANRLHADFRIVSQSGWGFLSSWDGNPACNIPQYYEQVCGVLQGTHNAALGAFAPYDFAGWQPDVVSICLGANDASAFGKPAVYRDEKAGRLFAQKQNADGTPEAASRARLESAITAFGRKIRRCNPQAHILWVCGLLKTEIDSILREAVETYVAETADKHTSLFMLPVADTATMGSREHPGYACHKAAAEQLAVEIKHYL</sequence>
<dbReference type="Pfam" id="PF00657">
    <property type="entry name" value="Lipase_GDSL"/>
    <property type="match status" value="1"/>
</dbReference>
<organism evidence="1 2">
    <name type="scientific">Caproicibacterium argilliputei</name>
    <dbReference type="NCBI Taxonomy" id="3030016"/>
    <lineage>
        <taxon>Bacteria</taxon>
        <taxon>Bacillati</taxon>
        <taxon>Bacillota</taxon>
        <taxon>Clostridia</taxon>
        <taxon>Eubacteriales</taxon>
        <taxon>Oscillospiraceae</taxon>
        <taxon>Caproicibacterium</taxon>
    </lineage>
</organism>
<reference evidence="2" key="1">
    <citation type="submission" date="2024-06" db="EMBL/GenBank/DDBJ databases">
        <title>Caproicibacterium argilliputei sp. nov, a novel caproic acid producing anaerobic bacterium isolated from pit mud.</title>
        <authorList>
            <person name="Zeng C."/>
        </authorList>
    </citation>
    <scope>NUCLEOTIDE SEQUENCE [LARGE SCALE GENOMIC DNA]</scope>
    <source>
        <strain evidence="2">ZCY20-5</strain>
    </source>
</reference>
<evidence type="ECO:0000313" key="1">
    <source>
        <dbReference type="EMBL" id="WOC33512.1"/>
    </source>
</evidence>
<evidence type="ECO:0000313" key="2">
    <source>
        <dbReference type="Proteomes" id="UP001300604"/>
    </source>
</evidence>
<proteinExistence type="predicted"/>
<dbReference type="KEGG" id="carl:PXC00_06505"/>